<feature type="compositionally biased region" description="Polar residues" evidence="2">
    <location>
        <begin position="415"/>
        <end position="425"/>
    </location>
</feature>
<keyword evidence="6" id="KW-1185">Reference proteome</keyword>
<feature type="compositionally biased region" description="Polar residues" evidence="2">
    <location>
        <begin position="541"/>
        <end position="553"/>
    </location>
</feature>
<sequence>MNNSTTTKEDDDEPDQSEANITTTFPQNSSGFNESSIPPQLPSPIGNGFLTNATNSSKGPFNIISNNNSTDQTGNETNSSLSGPLWGLMQEWNGSHFWNGGGDDRFGRDTNTTEVTPISGPTMWEGYVLGLFCLAAALLFIMTPAWYMDRRRHMEFVGSERREARSGRRRRRRRRRRRHRFLEISGMSQDEEQEGFEGQDTASSLTEEYILSMLVTRPIEALDLCLEGHQLKETPSLTNVVSDETDATVTISSNKDHDIEDDESYDPNEDSCDLDDDTSMDDEDADCCAICLQGYKIGDEICNPTQSPCSHYFHRGCLVPWLLKHNVCPCCRVQYLPLPREKGDNEAEESELLEPTTTTGPSILEIPSSMTYAALGDNESTVRIDEEVGSDENGSLEGEPTELTVGMKVDHPTPLEQSLPSTPSESDSEQAIRESEEVIKEEMGCDESGHEKPTIFLDITALSSPSAASLDQMQNGGSRIKNEEYDIGTQTERDLEAQASAISSHDAGNDPKNDADLDDAAPDATFSVPIPQRRLVRRVSSAESSADETSLSA</sequence>
<keyword evidence="3" id="KW-0472">Membrane</keyword>
<feature type="compositionally biased region" description="Polar residues" evidence="2">
    <location>
        <begin position="49"/>
        <end position="82"/>
    </location>
</feature>
<comment type="caution">
    <text evidence="5">The sequence shown here is derived from an EMBL/GenBank/DDBJ whole genome shotgun (WGS) entry which is preliminary data.</text>
</comment>
<dbReference type="InterPro" id="IPR001841">
    <property type="entry name" value="Znf_RING"/>
</dbReference>
<feature type="region of interest" description="Disordered" evidence="2">
    <location>
        <begin position="181"/>
        <end position="201"/>
    </location>
</feature>
<evidence type="ECO:0000256" key="3">
    <source>
        <dbReference type="SAM" id="Phobius"/>
    </source>
</evidence>
<keyword evidence="3" id="KW-1133">Transmembrane helix</keyword>
<dbReference type="EMBL" id="CAKOGP040001747">
    <property type="protein sequence ID" value="CAJ1948407.1"/>
    <property type="molecule type" value="Genomic_DNA"/>
</dbReference>
<dbReference type="PANTHER" id="PTHR22765:SF411">
    <property type="entry name" value="OS02G0248440 PROTEIN"/>
    <property type="match status" value="1"/>
</dbReference>
<feature type="region of interest" description="Disordered" evidence="2">
    <location>
        <begin position="1"/>
        <end position="85"/>
    </location>
</feature>
<feature type="compositionally biased region" description="Acidic residues" evidence="2">
    <location>
        <begin position="259"/>
        <end position="277"/>
    </location>
</feature>
<dbReference type="Pfam" id="PF13639">
    <property type="entry name" value="zf-RING_2"/>
    <property type="match status" value="1"/>
</dbReference>
<dbReference type="Gene3D" id="3.30.40.10">
    <property type="entry name" value="Zinc/RING finger domain, C3HC4 (zinc finger)"/>
    <property type="match status" value="1"/>
</dbReference>
<dbReference type="SMART" id="SM00184">
    <property type="entry name" value="RING"/>
    <property type="match status" value="1"/>
</dbReference>
<organism evidence="5 6">
    <name type="scientific">Cylindrotheca closterium</name>
    <dbReference type="NCBI Taxonomy" id="2856"/>
    <lineage>
        <taxon>Eukaryota</taxon>
        <taxon>Sar</taxon>
        <taxon>Stramenopiles</taxon>
        <taxon>Ochrophyta</taxon>
        <taxon>Bacillariophyta</taxon>
        <taxon>Bacillariophyceae</taxon>
        <taxon>Bacillariophycidae</taxon>
        <taxon>Bacillariales</taxon>
        <taxon>Bacillariaceae</taxon>
        <taxon>Cylindrotheca</taxon>
    </lineage>
</organism>
<dbReference type="PANTHER" id="PTHR22765">
    <property type="entry name" value="RING FINGER AND PROTEASE ASSOCIATED DOMAIN-CONTAINING"/>
    <property type="match status" value="1"/>
</dbReference>
<feature type="region of interest" description="Disordered" evidence="2">
    <location>
        <begin position="243"/>
        <end position="277"/>
    </location>
</feature>
<evidence type="ECO:0000256" key="2">
    <source>
        <dbReference type="SAM" id="MobiDB-lite"/>
    </source>
</evidence>
<feature type="transmembrane region" description="Helical" evidence="3">
    <location>
        <begin position="127"/>
        <end position="147"/>
    </location>
</feature>
<name>A0AAD2JGM2_9STRA</name>
<keyword evidence="1" id="KW-0863">Zinc-finger</keyword>
<reference evidence="5" key="1">
    <citation type="submission" date="2023-08" db="EMBL/GenBank/DDBJ databases">
        <authorList>
            <person name="Audoor S."/>
            <person name="Bilcke G."/>
        </authorList>
    </citation>
    <scope>NUCLEOTIDE SEQUENCE</scope>
</reference>
<dbReference type="SUPFAM" id="SSF57850">
    <property type="entry name" value="RING/U-box"/>
    <property type="match status" value="1"/>
</dbReference>
<dbReference type="GO" id="GO:0061630">
    <property type="term" value="F:ubiquitin protein ligase activity"/>
    <property type="evidence" value="ECO:0007669"/>
    <property type="project" value="TreeGrafter"/>
</dbReference>
<protein>
    <recommendedName>
        <fullName evidence="4">RING-type domain-containing protein</fullName>
    </recommendedName>
</protein>
<feature type="region of interest" description="Disordered" evidence="2">
    <location>
        <begin position="411"/>
        <end position="431"/>
    </location>
</feature>
<dbReference type="InterPro" id="IPR013083">
    <property type="entry name" value="Znf_RING/FYVE/PHD"/>
</dbReference>
<gene>
    <name evidence="5" type="ORF">CYCCA115_LOCUS11601</name>
</gene>
<proteinExistence type="predicted"/>
<dbReference type="PROSITE" id="PS50089">
    <property type="entry name" value="ZF_RING_2"/>
    <property type="match status" value="1"/>
</dbReference>
<feature type="region of interest" description="Disordered" evidence="2">
    <location>
        <begin position="342"/>
        <end position="363"/>
    </location>
</feature>
<dbReference type="GO" id="GO:0006511">
    <property type="term" value="P:ubiquitin-dependent protein catabolic process"/>
    <property type="evidence" value="ECO:0007669"/>
    <property type="project" value="TreeGrafter"/>
</dbReference>
<feature type="compositionally biased region" description="Polar residues" evidence="2">
    <location>
        <begin position="17"/>
        <end position="38"/>
    </location>
</feature>
<accession>A0AAD2JGM2</accession>
<dbReference type="Proteomes" id="UP001295423">
    <property type="component" value="Unassembled WGS sequence"/>
</dbReference>
<evidence type="ECO:0000259" key="4">
    <source>
        <dbReference type="PROSITE" id="PS50089"/>
    </source>
</evidence>
<dbReference type="InterPro" id="IPR051826">
    <property type="entry name" value="E3_ubiquitin-ligase_domain"/>
</dbReference>
<feature type="compositionally biased region" description="Low complexity" evidence="2">
    <location>
        <begin position="353"/>
        <end position="362"/>
    </location>
</feature>
<feature type="compositionally biased region" description="Polar residues" evidence="2">
    <location>
        <begin position="243"/>
        <end position="253"/>
    </location>
</feature>
<dbReference type="AlphaFoldDB" id="A0AAD2JGM2"/>
<evidence type="ECO:0000256" key="1">
    <source>
        <dbReference type="PROSITE-ProRule" id="PRU00175"/>
    </source>
</evidence>
<feature type="domain" description="RING-type" evidence="4">
    <location>
        <begin position="288"/>
        <end position="332"/>
    </location>
</feature>
<dbReference type="CDD" id="cd16454">
    <property type="entry name" value="RING-H2_PA-TM-RING"/>
    <property type="match status" value="1"/>
</dbReference>
<feature type="compositionally biased region" description="Polar residues" evidence="2">
    <location>
        <begin position="467"/>
        <end position="477"/>
    </location>
</feature>
<evidence type="ECO:0000313" key="5">
    <source>
        <dbReference type="EMBL" id="CAJ1948407.1"/>
    </source>
</evidence>
<keyword evidence="1" id="KW-0479">Metal-binding</keyword>
<feature type="region of interest" description="Disordered" evidence="2">
    <location>
        <begin position="467"/>
        <end position="553"/>
    </location>
</feature>
<evidence type="ECO:0000313" key="6">
    <source>
        <dbReference type="Proteomes" id="UP001295423"/>
    </source>
</evidence>
<keyword evidence="1" id="KW-0862">Zinc</keyword>
<keyword evidence="3" id="KW-0812">Transmembrane</keyword>
<dbReference type="GO" id="GO:0008270">
    <property type="term" value="F:zinc ion binding"/>
    <property type="evidence" value="ECO:0007669"/>
    <property type="project" value="UniProtKB-KW"/>
</dbReference>